<dbReference type="eggNOG" id="COG5642">
    <property type="taxonomic scope" value="Bacteria"/>
</dbReference>
<dbReference type="RefSeq" id="WP_012501210.1">
    <property type="nucleotide sequence ID" value="NC_011026.1"/>
</dbReference>
<dbReference type="HOGENOM" id="CLU_109353_4_3_10"/>
<dbReference type="EMBL" id="CP001100">
    <property type="protein sequence ID" value="ACF15128.1"/>
    <property type="molecule type" value="Genomic_DNA"/>
</dbReference>
<dbReference type="Proteomes" id="UP000001208">
    <property type="component" value="Chromosome"/>
</dbReference>
<name>B3QYQ5_CHLT3</name>
<gene>
    <name evidence="3" type="ordered locus">Ctha_2679</name>
</gene>
<feature type="domain" description="Antitoxin Xre/MbcA/ParS-like toxin-binding" evidence="1">
    <location>
        <begin position="109"/>
        <end position="157"/>
    </location>
</feature>
<dbReference type="AlphaFoldDB" id="B3QYQ5"/>
<sequence length="160" mass="18375">MSEKEAALKDEKLKEFIISFDETLPAKEITYQVVLADKLLVAHAVKRGVPGVLFEEINTNSPFDDRWWSSFLNINIRTLQRYRKAKDHIFKPIQSEKIFELAEVINLGNEVFDSPEQFNSWLNMPSPALGNEKPIDLLDTSYGKDLVLAELNNIEYGIFV</sequence>
<reference evidence="3 4" key="1">
    <citation type="submission" date="2008-06" db="EMBL/GenBank/DDBJ databases">
        <title>Complete sequence of Chloroherpeton thalassium ATCC 35110.</title>
        <authorList>
            <consortium name="US DOE Joint Genome Institute"/>
            <person name="Lucas S."/>
            <person name="Copeland A."/>
            <person name="Lapidus A."/>
            <person name="Glavina del Rio T."/>
            <person name="Dalin E."/>
            <person name="Tice H."/>
            <person name="Bruce D."/>
            <person name="Goodwin L."/>
            <person name="Pitluck S."/>
            <person name="Schmutz J."/>
            <person name="Larimer F."/>
            <person name="Land M."/>
            <person name="Hauser L."/>
            <person name="Kyrpides N."/>
            <person name="Mikhailova N."/>
            <person name="Liu Z."/>
            <person name="Li T."/>
            <person name="Zhao F."/>
            <person name="Overmann J."/>
            <person name="Bryant D.A."/>
            <person name="Richardson P."/>
        </authorList>
    </citation>
    <scope>NUCLEOTIDE SEQUENCE [LARGE SCALE GENOMIC DNA]</scope>
    <source>
        <strain evidence="4">ATCC 35110 / GB-78</strain>
    </source>
</reference>
<evidence type="ECO:0000259" key="1">
    <source>
        <dbReference type="Pfam" id="PF09722"/>
    </source>
</evidence>
<dbReference type="GO" id="GO:0003677">
    <property type="term" value="F:DNA binding"/>
    <property type="evidence" value="ECO:0007669"/>
    <property type="project" value="InterPro"/>
</dbReference>
<dbReference type="Pfam" id="PF20432">
    <property type="entry name" value="Xre-like-HTH"/>
    <property type="match status" value="1"/>
</dbReference>
<proteinExistence type="predicted"/>
<dbReference type="NCBIfam" id="TIGR02293">
    <property type="entry name" value="TAS_TIGR02293"/>
    <property type="match status" value="1"/>
</dbReference>
<dbReference type="KEGG" id="cts:Ctha_2679"/>
<accession>B3QYQ5</accession>
<dbReference type="InterPro" id="IPR046847">
    <property type="entry name" value="Xre-like_HTH"/>
</dbReference>
<evidence type="ECO:0000259" key="2">
    <source>
        <dbReference type="Pfam" id="PF20432"/>
    </source>
</evidence>
<dbReference type="Pfam" id="PF09722">
    <property type="entry name" value="Xre_MbcA_ParS_C"/>
    <property type="match status" value="1"/>
</dbReference>
<dbReference type="OrthoDB" id="5770459at2"/>
<dbReference type="InterPro" id="IPR011979">
    <property type="entry name" value="Antitox_Xre"/>
</dbReference>
<organism evidence="3 4">
    <name type="scientific">Chloroherpeton thalassium (strain ATCC 35110 / GB-78)</name>
    <dbReference type="NCBI Taxonomy" id="517418"/>
    <lineage>
        <taxon>Bacteria</taxon>
        <taxon>Pseudomonadati</taxon>
        <taxon>Chlorobiota</taxon>
        <taxon>Chlorobiia</taxon>
        <taxon>Chlorobiales</taxon>
        <taxon>Chloroherpetonaceae</taxon>
        <taxon>Chloroherpeton</taxon>
    </lineage>
</organism>
<feature type="domain" description="Antitoxin Xre-like helix-turn-helix" evidence="2">
    <location>
        <begin position="42"/>
        <end position="102"/>
    </location>
</feature>
<dbReference type="STRING" id="517418.Ctha_2679"/>
<evidence type="ECO:0000313" key="3">
    <source>
        <dbReference type="EMBL" id="ACF15128.1"/>
    </source>
</evidence>
<dbReference type="InterPro" id="IPR024467">
    <property type="entry name" value="Xre/MbcA/ParS-like_toxin-bd"/>
</dbReference>
<evidence type="ECO:0000313" key="4">
    <source>
        <dbReference type="Proteomes" id="UP000001208"/>
    </source>
</evidence>
<protein>
    <submittedName>
        <fullName evidence="3">Uncharacterized protein</fullName>
    </submittedName>
</protein>
<keyword evidence="4" id="KW-1185">Reference proteome</keyword>